<dbReference type="NCBIfam" id="NF004750">
    <property type="entry name" value="PRK06080.1-2"/>
    <property type="match status" value="1"/>
</dbReference>
<dbReference type="AlphaFoldDB" id="A0AAU9D5Y2"/>
<comment type="catalytic activity">
    <reaction evidence="8">
        <text>an all-trans-polyprenyl diphosphate + 1,4-dihydroxy-2-naphthoate + H(+) = a 2-demethylmenaquinol + CO2 + diphosphate</text>
        <dbReference type="Rhea" id="RHEA:26478"/>
        <dbReference type="Rhea" id="RHEA-COMP:9563"/>
        <dbReference type="Rhea" id="RHEA-COMP:9564"/>
        <dbReference type="ChEBI" id="CHEBI:11173"/>
        <dbReference type="ChEBI" id="CHEBI:15378"/>
        <dbReference type="ChEBI" id="CHEBI:16526"/>
        <dbReference type="ChEBI" id="CHEBI:33019"/>
        <dbReference type="ChEBI" id="CHEBI:55437"/>
        <dbReference type="ChEBI" id="CHEBI:58914"/>
        <dbReference type="EC" id="2.5.1.74"/>
    </reaction>
</comment>
<dbReference type="Proteomes" id="UP001348817">
    <property type="component" value="Chromosome"/>
</dbReference>
<dbReference type="PANTHER" id="PTHR13929:SF0">
    <property type="entry name" value="UBIA PRENYLTRANSFERASE DOMAIN-CONTAINING PROTEIN 1"/>
    <property type="match status" value="1"/>
</dbReference>
<keyword evidence="6 8" id="KW-1133">Transmembrane helix</keyword>
<dbReference type="RefSeq" id="WP_338393502.1">
    <property type="nucleotide sequence ID" value="NZ_AP025314.1"/>
</dbReference>
<dbReference type="InterPro" id="IPR026046">
    <property type="entry name" value="UBIAD1"/>
</dbReference>
<dbReference type="InterPro" id="IPR000537">
    <property type="entry name" value="UbiA_prenyltransferase"/>
</dbReference>
<feature type="transmembrane region" description="Helical" evidence="8">
    <location>
        <begin position="226"/>
        <end position="246"/>
    </location>
</feature>
<dbReference type="Gene3D" id="1.10.357.140">
    <property type="entry name" value="UbiA prenyltransferase"/>
    <property type="match status" value="1"/>
</dbReference>
<dbReference type="Pfam" id="PF01040">
    <property type="entry name" value="UbiA"/>
    <property type="match status" value="1"/>
</dbReference>
<dbReference type="EMBL" id="AP025314">
    <property type="protein sequence ID" value="BDD08231.1"/>
    <property type="molecule type" value="Genomic_DNA"/>
</dbReference>
<dbReference type="GO" id="GO:0009234">
    <property type="term" value="P:menaquinone biosynthetic process"/>
    <property type="evidence" value="ECO:0007669"/>
    <property type="project" value="UniProtKB-UniRule"/>
</dbReference>
<dbReference type="PANTHER" id="PTHR13929">
    <property type="entry name" value="1,4-DIHYDROXY-2-NAPHTHOATE OCTAPRENYLTRANSFERASE"/>
    <property type="match status" value="1"/>
</dbReference>
<accession>A0AAU9D5Y2</accession>
<dbReference type="NCBIfam" id="TIGR00751">
    <property type="entry name" value="menA"/>
    <property type="match status" value="1"/>
</dbReference>
<evidence type="ECO:0000256" key="3">
    <source>
        <dbReference type="ARBA" id="ARBA00022475"/>
    </source>
</evidence>
<keyword evidence="11" id="KW-1185">Reference proteome</keyword>
<keyword evidence="3 8" id="KW-1003">Cell membrane</keyword>
<dbReference type="InterPro" id="IPR004657">
    <property type="entry name" value="MenA"/>
</dbReference>
<dbReference type="GO" id="GO:0042371">
    <property type="term" value="P:vitamin K biosynthetic process"/>
    <property type="evidence" value="ECO:0007669"/>
    <property type="project" value="TreeGrafter"/>
</dbReference>
<dbReference type="HAMAP" id="MF_01937">
    <property type="entry name" value="MenA_1"/>
    <property type="match status" value="1"/>
</dbReference>
<reference evidence="10 11" key="1">
    <citation type="submission" date="2021-12" db="EMBL/GenBank/DDBJ databases">
        <title>Genome sequencing of bacteria with rrn-lacking chromosome and rrn-plasmid.</title>
        <authorList>
            <person name="Anda M."/>
            <person name="Iwasaki W."/>
        </authorList>
    </citation>
    <scope>NUCLEOTIDE SEQUENCE [LARGE SCALE GENOMIC DNA]</scope>
    <source>
        <strain evidence="10 11">DSM 100852</strain>
    </source>
</reference>
<evidence type="ECO:0000256" key="5">
    <source>
        <dbReference type="ARBA" id="ARBA00022692"/>
    </source>
</evidence>
<evidence type="ECO:0000256" key="9">
    <source>
        <dbReference type="NCBIfam" id="TIGR00751"/>
    </source>
</evidence>
<feature type="transmembrane region" description="Helical" evidence="8">
    <location>
        <begin position="123"/>
        <end position="144"/>
    </location>
</feature>
<dbReference type="GO" id="GO:0005886">
    <property type="term" value="C:plasma membrane"/>
    <property type="evidence" value="ECO:0007669"/>
    <property type="project" value="UniProtKB-SubCell"/>
</dbReference>
<comment type="function">
    <text evidence="8">Conversion of 1,4-dihydroxy-2-naphthoate (DHNA) to demethylmenaquinone (DMK).</text>
</comment>
<keyword evidence="7 8" id="KW-0472">Membrane</keyword>
<dbReference type="KEGG" id="fax:FUAX_06630"/>
<evidence type="ECO:0000256" key="1">
    <source>
        <dbReference type="ARBA" id="ARBA00004141"/>
    </source>
</evidence>
<comment type="pathway">
    <text evidence="8">Quinol/quinone metabolism; menaquinone biosynthesis; menaquinol from 1,4-dihydroxy-2-naphthoate: step 1/2.</text>
</comment>
<feature type="transmembrane region" description="Helical" evidence="8">
    <location>
        <begin position="20"/>
        <end position="38"/>
    </location>
</feature>
<feature type="transmembrane region" description="Helical" evidence="8">
    <location>
        <begin position="283"/>
        <end position="305"/>
    </location>
</feature>
<dbReference type="Gene3D" id="1.20.120.1780">
    <property type="entry name" value="UbiA prenyltransferase"/>
    <property type="match status" value="1"/>
</dbReference>
<evidence type="ECO:0000313" key="11">
    <source>
        <dbReference type="Proteomes" id="UP001348817"/>
    </source>
</evidence>
<keyword evidence="4 8" id="KW-0808">Transferase</keyword>
<proteinExistence type="inferred from homology"/>
<feature type="transmembrane region" description="Helical" evidence="8">
    <location>
        <begin position="156"/>
        <end position="174"/>
    </location>
</feature>
<comment type="subcellular location">
    <subcellularLocation>
        <location evidence="8">Cell membrane</location>
        <topology evidence="8">Multi-pass membrane protein</topology>
    </subcellularLocation>
    <subcellularLocation>
        <location evidence="1">Membrane</location>
        <topology evidence="1">Multi-pass membrane protein</topology>
    </subcellularLocation>
</comment>
<evidence type="ECO:0000256" key="6">
    <source>
        <dbReference type="ARBA" id="ARBA00022989"/>
    </source>
</evidence>
<name>A0AAU9D5Y2_9BACT</name>
<dbReference type="GO" id="GO:0046428">
    <property type="term" value="F:1,4-dihydroxy-2-naphthoate polyprenyltransferase activity"/>
    <property type="evidence" value="ECO:0007669"/>
    <property type="project" value="UniProtKB-UniRule"/>
</dbReference>
<dbReference type="CDD" id="cd13962">
    <property type="entry name" value="PT_UbiA_UBIAD1"/>
    <property type="match status" value="1"/>
</dbReference>
<sequence>MSDKTSTAKAWISAFRLRTLPLALASIGMAAFIAASRGEYSAPVFWLSVLTTTLLQVLSNLANDYGDSIHGADSVERQGPSRAVQAGAISPAAMKTGMYVCGILAFVSGVALLYIALGTDWKALLFFLGLGLASIFAAVTYTAGKKPYGYAGLGDLSVLLFFGFTGVMGSLFLYNRNLEFSDLLPAISCGLFAVAVLNINNIRDVKSDRLAGKFSLPVRIGIKKAVFYHFFLLSLGLILAVIYTLINYHSNWQFLFAVSVPMMIYNSLGVSRYGENPKRLDPFLKQMALTALVFVLSFGSGLILAGS</sequence>
<feature type="transmembrane region" description="Helical" evidence="8">
    <location>
        <begin position="97"/>
        <end position="117"/>
    </location>
</feature>
<evidence type="ECO:0000313" key="10">
    <source>
        <dbReference type="EMBL" id="BDD08231.1"/>
    </source>
</evidence>
<evidence type="ECO:0000256" key="2">
    <source>
        <dbReference type="ARBA" id="ARBA00022428"/>
    </source>
</evidence>
<comment type="similarity">
    <text evidence="8">Belongs to the MenA family. Type 1 subfamily.</text>
</comment>
<dbReference type="InterPro" id="IPR044878">
    <property type="entry name" value="UbiA_sf"/>
</dbReference>
<dbReference type="PIRSF" id="PIRSF005355">
    <property type="entry name" value="UBIAD1"/>
    <property type="match status" value="1"/>
</dbReference>
<protein>
    <recommendedName>
        <fullName evidence="8 9">1,4-dihydroxy-2-naphthoate octaprenyltransferase</fullName>
        <shortName evidence="8">DHNA-octaprenyltransferase</shortName>
        <ecNumber evidence="8 9">2.5.1.74</ecNumber>
    </recommendedName>
</protein>
<dbReference type="EC" id="2.5.1.74" evidence="8 9"/>
<keyword evidence="5 8" id="KW-0812">Transmembrane</keyword>
<feature type="transmembrane region" description="Helical" evidence="8">
    <location>
        <begin position="252"/>
        <end position="271"/>
    </location>
</feature>
<evidence type="ECO:0000256" key="4">
    <source>
        <dbReference type="ARBA" id="ARBA00022679"/>
    </source>
</evidence>
<organism evidence="10 11">
    <name type="scientific">Fulvitalea axinellae</name>
    <dbReference type="NCBI Taxonomy" id="1182444"/>
    <lineage>
        <taxon>Bacteria</taxon>
        <taxon>Pseudomonadati</taxon>
        <taxon>Bacteroidota</taxon>
        <taxon>Cytophagia</taxon>
        <taxon>Cytophagales</taxon>
        <taxon>Persicobacteraceae</taxon>
        <taxon>Fulvitalea</taxon>
    </lineage>
</organism>
<gene>
    <name evidence="8 10" type="primary">menA</name>
    <name evidence="10" type="ORF">FUAX_06630</name>
</gene>
<evidence type="ECO:0000256" key="7">
    <source>
        <dbReference type="ARBA" id="ARBA00023136"/>
    </source>
</evidence>
<keyword evidence="2 8" id="KW-0474">Menaquinone biosynthesis</keyword>
<evidence type="ECO:0000256" key="8">
    <source>
        <dbReference type="HAMAP-Rule" id="MF_01937"/>
    </source>
</evidence>